<feature type="compositionally biased region" description="Low complexity" evidence="1">
    <location>
        <begin position="104"/>
        <end position="113"/>
    </location>
</feature>
<name>A0A918RN10_9ACTN</name>
<accession>A0A918RN10</accession>
<protein>
    <submittedName>
        <fullName evidence="2">Uncharacterized protein</fullName>
    </submittedName>
</protein>
<comment type="caution">
    <text evidence="2">The sequence shown here is derived from an EMBL/GenBank/DDBJ whole genome shotgun (WGS) entry which is preliminary data.</text>
</comment>
<feature type="compositionally biased region" description="Polar residues" evidence="1">
    <location>
        <begin position="1"/>
        <end position="10"/>
    </location>
</feature>
<feature type="compositionally biased region" description="Low complexity" evidence="1">
    <location>
        <begin position="74"/>
        <end position="96"/>
    </location>
</feature>
<dbReference type="AlphaFoldDB" id="A0A918RN10"/>
<gene>
    <name evidence="2" type="ORF">GCM10010389_46060</name>
</gene>
<feature type="region of interest" description="Disordered" evidence="1">
    <location>
        <begin position="59"/>
        <end position="113"/>
    </location>
</feature>
<evidence type="ECO:0000313" key="3">
    <source>
        <dbReference type="Proteomes" id="UP000623010"/>
    </source>
</evidence>
<keyword evidence="3" id="KW-1185">Reference proteome</keyword>
<dbReference type="Proteomes" id="UP000623010">
    <property type="component" value="Unassembled WGS sequence"/>
</dbReference>
<feature type="region of interest" description="Disordered" evidence="1">
    <location>
        <begin position="1"/>
        <end position="21"/>
    </location>
</feature>
<evidence type="ECO:0000256" key="1">
    <source>
        <dbReference type="SAM" id="MobiDB-lite"/>
    </source>
</evidence>
<proteinExistence type="predicted"/>
<organism evidence="2 3">
    <name type="scientific">Streptomyces echinoruber</name>
    <dbReference type="NCBI Taxonomy" id="68898"/>
    <lineage>
        <taxon>Bacteria</taxon>
        <taxon>Bacillati</taxon>
        <taxon>Actinomycetota</taxon>
        <taxon>Actinomycetes</taxon>
        <taxon>Kitasatosporales</taxon>
        <taxon>Streptomycetaceae</taxon>
        <taxon>Streptomyces</taxon>
    </lineage>
</organism>
<evidence type="ECO:0000313" key="2">
    <source>
        <dbReference type="EMBL" id="GHA01477.1"/>
    </source>
</evidence>
<dbReference type="EMBL" id="BMWH01000020">
    <property type="protein sequence ID" value="GHA01477.1"/>
    <property type="molecule type" value="Genomic_DNA"/>
</dbReference>
<reference evidence="2" key="1">
    <citation type="journal article" date="2014" name="Int. J. Syst. Evol. Microbiol.">
        <title>Complete genome sequence of Corynebacterium casei LMG S-19264T (=DSM 44701T), isolated from a smear-ripened cheese.</title>
        <authorList>
            <consortium name="US DOE Joint Genome Institute (JGI-PGF)"/>
            <person name="Walter F."/>
            <person name="Albersmeier A."/>
            <person name="Kalinowski J."/>
            <person name="Ruckert C."/>
        </authorList>
    </citation>
    <scope>NUCLEOTIDE SEQUENCE</scope>
    <source>
        <strain evidence="2">JCM 5016</strain>
    </source>
</reference>
<dbReference type="RefSeq" id="WP_190059372.1">
    <property type="nucleotide sequence ID" value="NZ_BMWH01000020.1"/>
</dbReference>
<feature type="compositionally biased region" description="Basic and acidic residues" evidence="1">
    <location>
        <begin position="11"/>
        <end position="21"/>
    </location>
</feature>
<sequence length="113" mass="12060">MAVSRSQKSGKSGELRDVDADYKAAYVDEYRSYKQAGRHEDAARVAAILRDRYGVDVDADEAEAPVQRPEPGEAETTAAAPPPEAAVEPKPAAQKAPARKTAAKKTAPAKPQE</sequence>
<reference evidence="2" key="2">
    <citation type="submission" date="2020-09" db="EMBL/GenBank/DDBJ databases">
        <authorList>
            <person name="Sun Q."/>
            <person name="Ohkuma M."/>
        </authorList>
    </citation>
    <scope>NUCLEOTIDE SEQUENCE</scope>
    <source>
        <strain evidence="2">JCM 5016</strain>
    </source>
</reference>